<dbReference type="EMBL" id="KK121149">
    <property type="protein sequence ID" value="KFM79834.1"/>
    <property type="molecule type" value="Genomic_DNA"/>
</dbReference>
<feature type="non-terminal residue" evidence="1">
    <location>
        <position position="37"/>
    </location>
</feature>
<name>A0A087UR45_STEMI</name>
<reference evidence="1 2" key="1">
    <citation type="submission" date="2013-11" db="EMBL/GenBank/DDBJ databases">
        <title>Genome sequencing of Stegodyphus mimosarum.</title>
        <authorList>
            <person name="Bechsgaard J."/>
        </authorList>
    </citation>
    <scope>NUCLEOTIDE SEQUENCE [LARGE SCALE GENOMIC DNA]</scope>
</reference>
<accession>A0A087UR45</accession>
<protein>
    <submittedName>
        <fullName evidence="1">Uncharacterized protein</fullName>
    </submittedName>
</protein>
<organism evidence="1 2">
    <name type="scientific">Stegodyphus mimosarum</name>
    <name type="common">African social velvet spider</name>
    <dbReference type="NCBI Taxonomy" id="407821"/>
    <lineage>
        <taxon>Eukaryota</taxon>
        <taxon>Metazoa</taxon>
        <taxon>Ecdysozoa</taxon>
        <taxon>Arthropoda</taxon>
        <taxon>Chelicerata</taxon>
        <taxon>Arachnida</taxon>
        <taxon>Araneae</taxon>
        <taxon>Araneomorphae</taxon>
        <taxon>Entelegynae</taxon>
        <taxon>Eresoidea</taxon>
        <taxon>Eresidae</taxon>
        <taxon>Stegodyphus</taxon>
    </lineage>
</organism>
<evidence type="ECO:0000313" key="1">
    <source>
        <dbReference type="EMBL" id="KFM79834.1"/>
    </source>
</evidence>
<dbReference type="Proteomes" id="UP000054359">
    <property type="component" value="Unassembled WGS sequence"/>
</dbReference>
<dbReference type="AlphaFoldDB" id="A0A087UR45"/>
<proteinExistence type="predicted"/>
<sequence length="37" mass="4225">MVAEKLAAKALNFKSQRRHKCLQVYSVIAACRHLKVL</sequence>
<dbReference type="PROSITE" id="PS51257">
    <property type="entry name" value="PROKAR_LIPOPROTEIN"/>
    <property type="match status" value="1"/>
</dbReference>
<gene>
    <name evidence="1" type="ORF">X975_14259</name>
</gene>
<evidence type="ECO:0000313" key="2">
    <source>
        <dbReference type="Proteomes" id="UP000054359"/>
    </source>
</evidence>
<keyword evidence="2" id="KW-1185">Reference proteome</keyword>